<evidence type="ECO:0000313" key="2">
    <source>
        <dbReference type="Proteomes" id="UP000598350"/>
    </source>
</evidence>
<reference evidence="1 2" key="1">
    <citation type="submission" date="2020-05" db="EMBL/GenBank/DDBJ databases">
        <title>The draft genome sequence of Maribacter arenosus CAU 1321.</title>
        <authorList>
            <person name="Mu L."/>
        </authorList>
    </citation>
    <scope>NUCLEOTIDE SEQUENCE [LARGE SCALE GENOMIC DNA]</scope>
    <source>
        <strain evidence="1 2">CAU 1321</strain>
    </source>
</reference>
<protein>
    <recommendedName>
        <fullName evidence="3">Metallophosphoesterase</fullName>
    </recommendedName>
</protein>
<evidence type="ECO:0008006" key="3">
    <source>
        <dbReference type="Google" id="ProtNLM"/>
    </source>
</evidence>
<gene>
    <name evidence="1" type="ORF">HPE63_00220</name>
</gene>
<dbReference type="SUPFAM" id="SSF56300">
    <property type="entry name" value="Metallo-dependent phosphatases"/>
    <property type="match status" value="1"/>
</dbReference>
<dbReference type="Proteomes" id="UP000598350">
    <property type="component" value="Unassembled WGS sequence"/>
</dbReference>
<organism evidence="1 2">
    <name type="scientific">Maribacter arenosus</name>
    <dbReference type="NCBI Taxonomy" id="1854708"/>
    <lineage>
        <taxon>Bacteria</taxon>
        <taxon>Pseudomonadati</taxon>
        <taxon>Bacteroidota</taxon>
        <taxon>Flavobacteriia</taxon>
        <taxon>Flavobacteriales</taxon>
        <taxon>Flavobacteriaceae</taxon>
        <taxon>Maribacter</taxon>
    </lineage>
</organism>
<keyword evidence="2" id="KW-1185">Reference proteome</keyword>
<accession>A0ABR7V8C2</accession>
<sequence length="103" mass="11346">MMACENIDRSLTSLLLNHCPAYRTSIDEISTSMKLKPIILSGHTHGGQVTFFGIPLMTPYGSGKYVKGWYCNDISQMYVSKGIGTTILPIRFGARAEVAIFNV</sequence>
<comment type="caution">
    <text evidence="1">The sequence shown here is derived from an EMBL/GenBank/DDBJ whole genome shotgun (WGS) entry which is preliminary data.</text>
</comment>
<dbReference type="RefSeq" id="WP_188312221.1">
    <property type="nucleotide sequence ID" value="NZ_JABTCG010000001.1"/>
</dbReference>
<dbReference type="InterPro" id="IPR029052">
    <property type="entry name" value="Metallo-depent_PP-like"/>
</dbReference>
<evidence type="ECO:0000313" key="1">
    <source>
        <dbReference type="EMBL" id="MBD0849075.1"/>
    </source>
</evidence>
<dbReference type="EMBL" id="JABTCG010000001">
    <property type="protein sequence ID" value="MBD0849075.1"/>
    <property type="molecule type" value="Genomic_DNA"/>
</dbReference>
<name>A0ABR7V8C2_9FLAO</name>
<proteinExistence type="predicted"/>